<sequence length="307" mass="31813">HVDYFSEDRSNQGLLYLGGQRVATVLIYLSTVPSGAGGETVFPRLGVSAQPLQGRALVWLNINEEGKGEELTTHAAAPITDESCEKVVLSLWLHAYPVQEASSASSTCAATGVDDAADLPEVHCPPRPCADPEVFSNDAAQLAPTHQIPAQEWSQMSDELQRLTTNLDSLSDSSVRTSTLHRLVTQGQDGSALSGRAASLAASAASLCPPPPPCPMDFAPCDVECEDEEGGDFGDLEAFAQSGGLSSSAGRSTVRRTSAAASSTAPPAPFVAGARALASSARSWFSSGSGPAGIPVNRQTATFVAVD</sequence>
<name>A0A813E8K7_POLGL</name>
<dbReference type="PANTHER" id="PTHR10869">
    <property type="entry name" value="PROLYL 4-HYDROXYLASE ALPHA SUBUNIT"/>
    <property type="match status" value="1"/>
</dbReference>
<dbReference type="PANTHER" id="PTHR10869:SF246">
    <property type="entry name" value="TRANSMEMBRANE PROLYL 4-HYDROXYLASE"/>
    <property type="match status" value="1"/>
</dbReference>
<feature type="non-terminal residue" evidence="5">
    <location>
        <position position="307"/>
    </location>
</feature>
<dbReference type="Pfam" id="PF13640">
    <property type="entry name" value="2OG-FeII_Oxy_3"/>
    <property type="match status" value="1"/>
</dbReference>
<evidence type="ECO:0000313" key="5">
    <source>
        <dbReference type="EMBL" id="CAE8594234.1"/>
    </source>
</evidence>
<dbReference type="GO" id="GO:0004656">
    <property type="term" value="F:procollagen-proline 4-dioxygenase activity"/>
    <property type="evidence" value="ECO:0007669"/>
    <property type="project" value="TreeGrafter"/>
</dbReference>
<keyword evidence="3" id="KW-0560">Oxidoreductase</keyword>
<comment type="caution">
    <text evidence="5">The sequence shown here is derived from an EMBL/GenBank/DDBJ whole genome shotgun (WGS) entry which is preliminary data.</text>
</comment>
<evidence type="ECO:0000256" key="3">
    <source>
        <dbReference type="RuleBase" id="RU003682"/>
    </source>
</evidence>
<organism evidence="5 6">
    <name type="scientific">Polarella glacialis</name>
    <name type="common">Dinoflagellate</name>
    <dbReference type="NCBI Taxonomy" id="89957"/>
    <lineage>
        <taxon>Eukaryota</taxon>
        <taxon>Sar</taxon>
        <taxon>Alveolata</taxon>
        <taxon>Dinophyceae</taxon>
        <taxon>Suessiales</taxon>
        <taxon>Suessiaceae</taxon>
        <taxon>Polarella</taxon>
    </lineage>
</organism>
<dbReference type="GO" id="GO:0005783">
    <property type="term" value="C:endoplasmic reticulum"/>
    <property type="evidence" value="ECO:0007669"/>
    <property type="project" value="TreeGrafter"/>
</dbReference>
<evidence type="ECO:0000256" key="2">
    <source>
        <dbReference type="ARBA" id="ARBA00023004"/>
    </source>
</evidence>
<keyword evidence="2 3" id="KW-0408">Iron</keyword>
<evidence type="ECO:0000259" key="4">
    <source>
        <dbReference type="PROSITE" id="PS51471"/>
    </source>
</evidence>
<protein>
    <recommendedName>
        <fullName evidence="4">Fe2OG dioxygenase domain-containing protein</fullName>
    </recommendedName>
</protein>
<dbReference type="OrthoDB" id="438220at2759"/>
<dbReference type="InterPro" id="IPR045054">
    <property type="entry name" value="P4HA-like"/>
</dbReference>
<proteinExistence type="inferred from homology"/>
<gene>
    <name evidence="5" type="ORF">PGLA1383_LOCUS12799</name>
</gene>
<comment type="similarity">
    <text evidence="3">Belongs to the iron/ascorbate-dependent oxidoreductase family.</text>
</comment>
<dbReference type="Gene3D" id="2.60.120.620">
    <property type="entry name" value="q2cbj1_9rhob like domain"/>
    <property type="match status" value="1"/>
</dbReference>
<dbReference type="PROSITE" id="PS51471">
    <property type="entry name" value="FE2OG_OXY"/>
    <property type="match status" value="1"/>
</dbReference>
<dbReference type="Proteomes" id="UP000654075">
    <property type="component" value="Unassembled WGS sequence"/>
</dbReference>
<dbReference type="GO" id="GO:0046872">
    <property type="term" value="F:metal ion binding"/>
    <property type="evidence" value="ECO:0007669"/>
    <property type="project" value="UniProtKB-KW"/>
</dbReference>
<evidence type="ECO:0000256" key="1">
    <source>
        <dbReference type="ARBA" id="ARBA00022723"/>
    </source>
</evidence>
<feature type="domain" description="Fe2OG dioxygenase" evidence="4">
    <location>
        <begin position="1"/>
        <end position="95"/>
    </location>
</feature>
<dbReference type="AlphaFoldDB" id="A0A813E8K7"/>
<dbReference type="InterPro" id="IPR005123">
    <property type="entry name" value="Oxoglu/Fe-dep_dioxygenase_dom"/>
</dbReference>
<accession>A0A813E8K7</accession>
<keyword evidence="6" id="KW-1185">Reference proteome</keyword>
<keyword evidence="1 3" id="KW-0479">Metal-binding</keyword>
<dbReference type="EMBL" id="CAJNNV010006895">
    <property type="protein sequence ID" value="CAE8594234.1"/>
    <property type="molecule type" value="Genomic_DNA"/>
</dbReference>
<dbReference type="InterPro" id="IPR044862">
    <property type="entry name" value="Pro_4_hyd_alph_FE2OG_OXY"/>
</dbReference>
<reference evidence="5" key="1">
    <citation type="submission" date="2021-02" db="EMBL/GenBank/DDBJ databases">
        <authorList>
            <person name="Dougan E. K."/>
            <person name="Rhodes N."/>
            <person name="Thang M."/>
            <person name="Chan C."/>
        </authorList>
    </citation>
    <scope>NUCLEOTIDE SEQUENCE</scope>
</reference>
<evidence type="ECO:0000313" key="6">
    <source>
        <dbReference type="Proteomes" id="UP000654075"/>
    </source>
</evidence>